<dbReference type="Pfam" id="PF00454">
    <property type="entry name" value="PI3_PI4_kinase"/>
    <property type="match status" value="1"/>
</dbReference>
<dbReference type="Proteomes" id="UP000070412">
    <property type="component" value="Unassembled WGS sequence"/>
</dbReference>
<evidence type="ECO:0000259" key="11">
    <source>
        <dbReference type="PROSITE" id="PS51545"/>
    </source>
</evidence>
<dbReference type="EC" id="2.7.1.137" evidence="1"/>
<evidence type="ECO:0000256" key="3">
    <source>
        <dbReference type="ARBA" id="ARBA00022679"/>
    </source>
</evidence>
<dbReference type="PROSITE" id="PS00916">
    <property type="entry name" value="PI3_4_KINASE_2"/>
    <property type="match status" value="1"/>
</dbReference>
<dbReference type="PROSITE" id="PS51545">
    <property type="entry name" value="PIK_HELICAL"/>
    <property type="match status" value="1"/>
</dbReference>
<dbReference type="InterPro" id="IPR035892">
    <property type="entry name" value="C2_domain_sf"/>
</dbReference>
<reference evidence="15" key="1">
    <citation type="journal article" date="2020" name="PLoS Negl. Trop. Dis.">
        <title>High-quality nuclear genome for Sarcoptes scabiei-A critical resource for a neglected parasite.</title>
        <authorList>
            <person name="Korhonen P.K."/>
            <person name="Gasser R.B."/>
            <person name="Ma G."/>
            <person name="Wang T."/>
            <person name="Stroehlein A.J."/>
            <person name="Young N.D."/>
            <person name="Ang C.S."/>
            <person name="Fernando D.D."/>
            <person name="Lu H.C."/>
            <person name="Taylor S."/>
            <person name="Reynolds S.L."/>
            <person name="Mofiz E."/>
            <person name="Najaraj S.H."/>
            <person name="Gowda H."/>
            <person name="Madugundu A."/>
            <person name="Renuse S."/>
            <person name="Holt D."/>
            <person name="Pandey A."/>
            <person name="Papenfuss A.T."/>
            <person name="Fischer K."/>
        </authorList>
    </citation>
    <scope>NUCLEOTIDE SEQUENCE [LARGE SCALE GENOMIC DNA]</scope>
</reference>
<evidence type="ECO:0000256" key="7">
    <source>
        <dbReference type="ARBA" id="ARBA00023985"/>
    </source>
</evidence>
<dbReference type="SUPFAM" id="SSF56112">
    <property type="entry name" value="Protein kinase-like (PK-like)"/>
    <property type="match status" value="1"/>
</dbReference>
<evidence type="ECO:0000256" key="9">
    <source>
        <dbReference type="PROSITE-ProRule" id="PRU00880"/>
    </source>
</evidence>
<dbReference type="InterPro" id="IPR018936">
    <property type="entry name" value="PI3/4_kinase_CS"/>
</dbReference>
<dbReference type="InterPro" id="IPR042236">
    <property type="entry name" value="PI3K_accessory_sf"/>
</dbReference>
<dbReference type="Gene3D" id="2.60.40.150">
    <property type="entry name" value="C2 domain"/>
    <property type="match status" value="1"/>
</dbReference>
<dbReference type="AlphaFoldDB" id="A0A834RA65"/>
<proteinExistence type="inferred from homology"/>
<dbReference type="Pfam" id="PF00792">
    <property type="entry name" value="PI3K_C2"/>
    <property type="match status" value="1"/>
</dbReference>
<keyword evidence="4" id="KW-0547">Nucleotide-binding</keyword>
<evidence type="ECO:0000313" key="13">
    <source>
        <dbReference type="EMBL" id="KAF7492649.1"/>
    </source>
</evidence>
<dbReference type="GO" id="GO:0000407">
    <property type="term" value="C:phagophore assembly site"/>
    <property type="evidence" value="ECO:0007669"/>
    <property type="project" value="TreeGrafter"/>
</dbReference>
<name>A0A834RA65_SARSC</name>
<accession>A0A834RA65</accession>
<evidence type="ECO:0000256" key="2">
    <source>
        <dbReference type="ARBA" id="ARBA00019787"/>
    </source>
</evidence>
<dbReference type="CDD" id="cd00896">
    <property type="entry name" value="PI3Kc_III"/>
    <property type="match status" value="1"/>
</dbReference>
<keyword evidence="3" id="KW-0808">Transferase</keyword>
<dbReference type="InterPro" id="IPR002420">
    <property type="entry name" value="PI3K-type_C2_dom"/>
</dbReference>
<keyword evidence="5 13" id="KW-0418">Kinase</keyword>
<feature type="domain" description="PIK helical" evidence="11">
    <location>
        <begin position="479"/>
        <end position="737"/>
    </location>
</feature>
<dbReference type="Gene3D" id="1.10.1070.11">
    <property type="entry name" value="Phosphatidylinositol 3-/4-kinase, catalytic domain"/>
    <property type="match status" value="1"/>
</dbReference>
<organism evidence="13">
    <name type="scientific">Sarcoptes scabiei</name>
    <name type="common">Itch mite</name>
    <name type="synonym">Acarus scabiei</name>
    <dbReference type="NCBI Taxonomy" id="52283"/>
    <lineage>
        <taxon>Eukaryota</taxon>
        <taxon>Metazoa</taxon>
        <taxon>Ecdysozoa</taxon>
        <taxon>Arthropoda</taxon>
        <taxon>Chelicerata</taxon>
        <taxon>Arachnida</taxon>
        <taxon>Acari</taxon>
        <taxon>Acariformes</taxon>
        <taxon>Sarcoptiformes</taxon>
        <taxon>Astigmata</taxon>
        <taxon>Psoroptidia</taxon>
        <taxon>Sarcoptoidea</taxon>
        <taxon>Sarcoptidae</taxon>
        <taxon>Sarcoptinae</taxon>
        <taxon>Sarcoptes</taxon>
    </lineage>
</organism>
<dbReference type="SMART" id="SM00142">
    <property type="entry name" value="PI3K_C2"/>
    <property type="match status" value="1"/>
</dbReference>
<sequence length="1204" mass="138194">MDLNNESKKKKSNSTFNYIFTCDIEDSVFRVKIGNLDGILPSTANNQKSTTPSRYINVENNYDYNIVEDMESFDIEQFFPKKSIDKELKNKFDEVNYSGIESDKQTPMVVNETKSFDTYSDQNAENQNFGLTSKEKKEKLSEIIFGSLKQPFRALSINPYLTCDLVSSGRRLCPFQQTQYKQMKDCYEWNEWLVFPLSLDTMPRDTIVCFTVWDTIGPGKTRAVARTSISLFSKRGCLRKGIYDLRLFFNEDCEEYYTKNYQNENIEKSESIDSTKISLNEINFTDRTHRNKSLILPENELIPILRKHLKLEDDIDKFSKAAKASHTRHTRIPKNFDFKSYFFTSTTQYHQSNLDYYPSGTSNKSHKIHQLKKLKKLYQNNQIPKIDWLDRLAFLQIERDIVKDKSMSSYVYLTIEFPTIVMDGIEQTVVYFEDKDNHCCQFDIINGDIVTVPDPEINLPNLVEIKHHALARSARSGIALCDLRPNATIRNQLNAIVNYPSTQQLSNEEQDLLWRFRFYLRNQKKAFAKFLKTVNWNSESEAEQAIDLMKEWAPMDIEDSLELLSAFFTHPAVRRYAVGRLKEAADEELVLYLLQLVQALKYENFKDIKKSFEKELLAYQQEFAQTPTNKEKKYFSESISSSDNPVPESMKIFASTPNLDATINSSKTLISSKEDNEMKTKSSSAINQDDLATFLINRACENDELANHFFWYLCVECEGAKSLSSSIDLGNEKIFSNLTLPSVMSSAASSTSLIPPPLPHKEFDNIDSDINSHHSRSKAMDSGSSFAINSVTDMYMIILKRFSTRLLCGTPEMVARRSFLLRQQDFVVKLVEIMKEVARESGNRLRKIEKLQSILDSPEPQFRFNFSKKDPLPSPLNPNIRYVGVAAKEAMLYKSATMPAKIGFLTTDGNVFYTIFKNGDDLRQDDLILQMINLMDKLLRKENLDLKLTPYKVLACSSKHGFVQFIDSLSIAEIISNEGSIQSYLRKISRSSVTPIVTSTSSVNDFQLISTGQTRFRNLPSSPQSSIYLAHGGVSPEIMDTYIKSCAGYCVITYLLGVGDRHLDNLMLTKTGRLFHIDFGFILGRDPKVRPPPMKITREMVDAMGGMDSDNFSKFCSLVRTAFLHLRRHANLILNLFSLMIDANVPDIALEPDKCVQKVQDKFKLELDDEQADHYITEQVEYSVRSIMPVVVDQLHKMTQYLRN</sequence>
<dbReference type="PROSITE" id="PS51547">
    <property type="entry name" value="C2_PI3K"/>
    <property type="match status" value="1"/>
</dbReference>
<dbReference type="OrthoDB" id="67688at2759"/>
<dbReference type="EMBL" id="WVUK01000056">
    <property type="protein sequence ID" value="KAF7492649.1"/>
    <property type="molecule type" value="Genomic_DNA"/>
</dbReference>
<evidence type="ECO:0000259" key="12">
    <source>
        <dbReference type="PROSITE" id="PS51547"/>
    </source>
</evidence>
<evidence type="ECO:0000313" key="15">
    <source>
        <dbReference type="Proteomes" id="UP000070412"/>
    </source>
</evidence>
<evidence type="ECO:0000256" key="5">
    <source>
        <dbReference type="ARBA" id="ARBA00022777"/>
    </source>
</evidence>
<reference evidence="14" key="3">
    <citation type="submission" date="2022-06" db="UniProtKB">
        <authorList>
            <consortium name="EnsemblMetazoa"/>
        </authorList>
    </citation>
    <scope>IDENTIFICATION</scope>
</reference>
<evidence type="ECO:0000256" key="8">
    <source>
        <dbReference type="ARBA" id="ARBA00029930"/>
    </source>
</evidence>
<dbReference type="EnsemblMetazoa" id="SSS_6544s_mrna">
    <property type="protein sequence ID" value="KAF7492649.1"/>
    <property type="gene ID" value="SSS_6544"/>
</dbReference>
<keyword evidence="6" id="KW-0067">ATP-binding</keyword>
<protein>
    <recommendedName>
        <fullName evidence="2">Phosphatidylinositol 3-kinase catalytic subunit type 3</fullName>
        <ecNumber evidence="1">2.7.1.137</ecNumber>
    </recommendedName>
    <alternativeName>
        <fullName evidence="8">Phosphoinositide-3-kinase class 3</fullName>
    </alternativeName>
</protein>
<feature type="domain" description="C2 PI3K-type" evidence="12">
    <location>
        <begin position="137"/>
        <end position="280"/>
    </location>
</feature>
<dbReference type="SUPFAM" id="SSF48371">
    <property type="entry name" value="ARM repeat"/>
    <property type="match status" value="1"/>
</dbReference>
<dbReference type="GO" id="GO:0005524">
    <property type="term" value="F:ATP binding"/>
    <property type="evidence" value="ECO:0007669"/>
    <property type="project" value="UniProtKB-KW"/>
</dbReference>
<dbReference type="SMART" id="SM00146">
    <property type="entry name" value="PI3Kc"/>
    <property type="match status" value="1"/>
</dbReference>
<dbReference type="GO" id="GO:0048015">
    <property type="term" value="P:phosphatidylinositol-mediated signaling"/>
    <property type="evidence" value="ECO:0007669"/>
    <property type="project" value="TreeGrafter"/>
</dbReference>
<keyword evidence="15" id="KW-1185">Reference proteome</keyword>
<dbReference type="InterPro" id="IPR015433">
    <property type="entry name" value="PI3/4_kinase"/>
</dbReference>
<dbReference type="GO" id="GO:0005768">
    <property type="term" value="C:endosome"/>
    <property type="evidence" value="ECO:0007669"/>
    <property type="project" value="TreeGrafter"/>
</dbReference>
<dbReference type="Gene3D" id="1.25.40.70">
    <property type="entry name" value="Phosphatidylinositol 3-kinase, accessory domain (PIK)"/>
    <property type="match status" value="1"/>
</dbReference>
<feature type="domain" description="PI3K/PI4K catalytic" evidence="10">
    <location>
        <begin position="886"/>
        <end position="1188"/>
    </location>
</feature>
<dbReference type="InterPro" id="IPR011009">
    <property type="entry name" value="Kinase-like_dom_sf"/>
</dbReference>
<evidence type="ECO:0000259" key="10">
    <source>
        <dbReference type="PROSITE" id="PS50290"/>
    </source>
</evidence>
<evidence type="ECO:0000256" key="1">
    <source>
        <dbReference type="ARBA" id="ARBA00012073"/>
    </source>
</evidence>
<dbReference type="InterPro" id="IPR016024">
    <property type="entry name" value="ARM-type_fold"/>
</dbReference>
<comment type="similarity">
    <text evidence="9">Belongs to the PI3/PI4-kinase family.</text>
</comment>
<dbReference type="GO" id="GO:0034272">
    <property type="term" value="C:phosphatidylinositol 3-kinase complex, class III, type II"/>
    <property type="evidence" value="ECO:0007669"/>
    <property type="project" value="TreeGrafter"/>
</dbReference>
<dbReference type="CDD" id="cd00870">
    <property type="entry name" value="PI3Ka_III"/>
    <property type="match status" value="1"/>
</dbReference>
<dbReference type="PANTHER" id="PTHR10048:SF7">
    <property type="entry name" value="PHOSPHATIDYLINOSITOL 3-KINASE CATALYTIC SUBUNIT TYPE 3"/>
    <property type="match status" value="1"/>
</dbReference>
<dbReference type="GO" id="GO:0006897">
    <property type="term" value="P:endocytosis"/>
    <property type="evidence" value="ECO:0007669"/>
    <property type="project" value="TreeGrafter"/>
</dbReference>
<dbReference type="GO" id="GO:0034271">
    <property type="term" value="C:phosphatidylinositol 3-kinase complex, class III, type I"/>
    <property type="evidence" value="ECO:0007669"/>
    <property type="project" value="TreeGrafter"/>
</dbReference>
<gene>
    <name evidence="13" type="ORF">SSS_6544</name>
</gene>
<reference evidence="13" key="2">
    <citation type="submission" date="2020-01" db="EMBL/GenBank/DDBJ databases">
        <authorList>
            <person name="Korhonen P.K.K."/>
            <person name="Guangxu M.G."/>
            <person name="Wang T.W."/>
            <person name="Stroehlein A.J.S."/>
            <person name="Young N.D."/>
            <person name="Ang C.-S.A."/>
            <person name="Fernando D.W.F."/>
            <person name="Lu H.L."/>
            <person name="Taylor S.T."/>
            <person name="Ehtesham M.E.M."/>
            <person name="Najaraj S.H.N."/>
            <person name="Harsha G.H.G."/>
            <person name="Madugundu A.M."/>
            <person name="Renuse S.R."/>
            <person name="Holt D.H."/>
            <person name="Pandey A.P."/>
            <person name="Papenfuss A.P."/>
            <person name="Gasser R.B.G."/>
            <person name="Fischer K.F."/>
        </authorList>
    </citation>
    <scope>NUCLEOTIDE SEQUENCE</scope>
    <source>
        <strain evidence="13">SSS_KF_BRIS2020</strain>
    </source>
</reference>
<dbReference type="PROSITE" id="PS00915">
    <property type="entry name" value="PI3_4_KINASE_1"/>
    <property type="match status" value="1"/>
</dbReference>
<dbReference type="GO" id="GO:0016303">
    <property type="term" value="F:1-phosphatidylinositol-3-kinase activity"/>
    <property type="evidence" value="ECO:0007669"/>
    <property type="project" value="UniProtKB-EC"/>
</dbReference>
<evidence type="ECO:0000313" key="14">
    <source>
        <dbReference type="EnsemblMetazoa" id="KAF7492649.1"/>
    </source>
</evidence>
<dbReference type="Pfam" id="PF00613">
    <property type="entry name" value="PI3Ka"/>
    <property type="match status" value="1"/>
</dbReference>
<dbReference type="SUPFAM" id="SSF49562">
    <property type="entry name" value="C2 domain (Calcium/lipid-binding domain, CaLB)"/>
    <property type="match status" value="1"/>
</dbReference>
<dbReference type="FunFam" id="1.10.1070.11:FF:000002">
    <property type="entry name" value="Phosphatidylinositol 3-kinase catalytic subunit type 3"/>
    <property type="match status" value="1"/>
</dbReference>
<dbReference type="PROSITE" id="PS50290">
    <property type="entry name" value="PI3_4_KINASE_3"/>
    <property type="match status" value="1"/>
</dbReference>
<dbReference type="SMART" id="SM00145">
    <property type="entry name" value="PI3Ka"/>
    <property type="match status" value="1"/>
</dbReference>
<dbReference type="InterPro" id="IPR036940">
    <property type="entry name" value="PI3/4_kinase_cat_sf"/>
</dbReference>
<evidence type="ECO:0000256" key="6">
    <source>
        <dbReference type="ARBA" id="ARBA00022840"/>
    </source>
</evidence>
<dbReference type="FunFam" id="3.30.1010.10:FF:000002">
    <property type="entry name" value="Phosphatidylinositol 3-kinase catalytic subunit type 3"/>
    <property type="match status" value="1"/>
</dbReference>
<dbReference type="InterPro" id="IPR001263">
    <property type="entry name" value="PI3K_accessory_dom"/>
</dbReference>
<dbReference type="InterPro" id="IPR000403">
    <property type="entry name" value="PI3/4_kinase_cat_dom"/>
</dbReference>
<evidence type="ECO:0000256" key="4">
    <source>
        <dbReference type="ARBA" id="ARBA00022741"/>
    </source>
</evidence>
<dbReference type="PANTHER" id="PTHR10048">
    <property type="entry name" value="PHOSPHATIDYLINOSITOL KINASE"/>
    <property type="match status" value="1"/>
</dbReference>
<dbReference type="InterPro" id="IPR057756">
    <property type="entry name" value="PI3-kinase_type3/VPS34_cat"/>
</dbReference>
<dbReference type="Gene3D" id="3.30.1010.10">
    <property type="entry name" value="Phosphatidylinositol 3-kinase Catalytic Subunit, Chain A, domain 4"/>
    <property type="match status" value="1"/>
</dbReference>
<dbReference type="GO" id="GO:0005777">
    <property type="term" value="C:peroxisome"/>
    <property type="evidence" value="ECO:0007669"/>
    <property type="project" value="TreeGrafter"/>
</dbReference>
<dbReference type="GO" id="GO:0000045">
    <property type="term" value="P:autophagosome assembly"/>
    <property type="evidence" value="ECO:0007669"/>
    <property type="project" value="TreeGrafter"/>
</dbReference>
<comment type="catalytic activity">
    <reaction evidence="7">
        <text>a 1,2-diacyl-sn-glycero-3-phospho-(1D-myo-inositol) + ATP = a 1,2-diacyl-sn-glycero-3-phospho-(1D-myo-inositol-3-phosphate) + ADP + H(+)</text>
        <dbReference type="Rhea" id="RHEA:12709"/>
        <dbReference type="ChEBI" id="CHEBI:15378"/>
        <dbReference type="ChEBI" id="CHEBI:30616"/>
        <dbReference type="ChEBI" id="CHEBI:57880"/>
        <dbReference type="ChEBI" id="CHEBI:58088"/>
        <dbReference type="ChEBI" id="CHEBI:456216"/>
        <dbReference type="EC" id="2.7.1.137"/>
    </reaction>
    <physiologicalReaction direction="left-to-right" evidence="7">
        <dbReference type="Rhea" id="RHEA:12710"/>
    </physiologicalReaction>
</comment>